<dbReference type="Proteomes" id="UP000500895">
    <property type="component" value="Chromosome"/>
</dbReference>
<accession>A0A6G9AD85</accession>
<organism evidence="2 3">
    <name type="scientific">Bradyrhizobium symbiodeficiens</name>
    <dbReference type="NCBI Taxonomy" id="1404367"/>
    <lineage>
        <taxon>Bacteria</taxon>
        <taxon>Pseudomonadati</taxon>
        <taxon>Pseudomonadota</taxon>
        <taxon>Alphaproteobacteria</taxon>
        <taxon>Hyphomicrobiales</taxon>
        <taxon>Nitrobacteraceae</taxon>
        <taxon>Bradyrhizobium</taxon>
    </lineage>
</organism>
<evidence type="ECO:0000313" key="3">
    <source>
        <dbReference type="Proteomes" id="UP000500895"/>
    </source>
</evidence>
<feature type="compositionally biased region" description="Basic and acidic residues" evidence="1">
    <location>
        <begin position="63"/>
        <end position="78"/>
    </location>
</feature>
<reference evidence="2 3" key="1">
    <citation type="journal article" date="2020" name="Int. J. Syst. Evol. Microbiol.">
        <title>Description and complete genome sequences of Bradyrhizobium symbiodeficiens sp. nov., a non-symbiotic bacterium associated with legumes native to Canada.</title>
        <authorList>
            <person name="Bromfield E.S.P."/>
            <person name="Cloutier S."/>
            <person name="Nguyen H.D.T."/>
        </authorList>
    </citation>
    <scope>NUCLEOTIDE SEQUENCE [LARGE SCALE GENOMIC DNA]</scope>
    <source>
        <strain evidence="2 3">101S1MB</strain>
    </source>
</reference>
<feature type="region of interest" description="Disordered" evidence="1">
    <location>
        <begin position="52"/>
        <end position="78"/>
    </location>
</feature>
<gene>
    <name evidence="2" type="ORF">HAV00_31000</name>
</gene>
<dbReference type="EMBL" id="CP050066">
    <property type="protein sequence ID" value="QIP10398.2"/>
    <property type="molecule type" value="Genomic_DNA"/>
</dbReference>
<protein>
    <submittedName>
        <fullName evidence="2">Uncharacterized protein</fullName>
    </submittedName>
</protein>
<dbReference type="RefSeq" id="WP_244637463.1">
    <property type="nucleotide sequence ID" value="NZ_CP050066.2"/>
</dbReference>
<name>A0A6G9AD85_9BRAD</name>
<evidence type="ECO:0000256" key="1">
    <source>
        <dbReference type="SAM" id="MobiDB-lite"/>
    </source>
</evidence>
<proteinExistence type="predicted"/>
<sequence>MADKFRDIVARVGAVFREQRKIEARRALQRYHHLLAQPGETLPLNEITPLSKQEDISGNAHGSDARERAADEPACERA</sequence>
<dbReference type="AlphaFoldDB" id="A0A6G9AD85"/>
<evidence type="ECO:0000313" key="2">
    <source>
        <dbReference type="EMBL" id="QIP10398.2"/>
    </source>
</evidence>